<dbReference type="EMBL" id="BARS01042529">
    <property type="protein sequence ID" value="GAG29922.1"/>
    <property type="molecule type" value="Genomic_DNA"/>
</dbReference>
<name>X0X3C2_9ZZZZ</name>
<sequence length="31" mass="3379">GMVNLEAIRCSHNMRRQMNIACGVENGVGMS</sequence>
<proteinExistence type="predicted"/>
<reference evidence="1" key="1">
    <citation type="journal article" date="2014" name="Front. Microbiol.">
        <title>High frequency of phylogenetically diverse reductive dehalogenase-homologous genes in deep subseafloor sedimentary metagenomes.</title>
        <authorList>
            <person name="Kawai M."/>
            <person name="Futagami T."/>
            <person name="Toyoda A."/>
            <person name="Takaki Y."/>
            <person name="Nishi S."/>
            <person name="Hori S."/>
            <person name="Arai W."/>
            <person name="Tsubouchi T."/>
            <person name="Morono Y."/>
            <person name="Uchiyama I."/>
            <person name="Ito T."/>
            <person name="Fujiyama A."/>
            <person name="Inagaki F."/>
            <person name="Takami H."/>
        </authorList>
    </citation>
    <scope>NUCLEOTIDE SEQUENCE</scope>
    <source>
        <strain evidence="1">Expedition CK06-06</strain>
    </source>
</reference>
<accession>X0X3C2</accession>
<comment type="caution">
    <text evidence="1">The sequence shown here is derived from an EMBL/GenBank/DDBJ whole genome shotgun (WGS) entry which is preliminary data.</text>
</comment>
<dbReference type="AlphaFoldDB" id="X0X3C2"/>
<evidence type="ECO:0000313" key="1">
    <source>
        <dbReference type="EMBL" id="GAG29922.1"/>
    </source>
</evidence>
<protein>
    <submittedName>
        <fullName evidence="1">Uncharacterized protein</fullName>
    </submittedName>
</protein>
<gene>
    <name evidence="1" type="ORF">S01H1_64512</name>
</gene>
<feature type="non-terminal residue" evidence="1">
    <location>
        <position position="1"/>
    </location>
</feature>
<organism evidence="1">
    <name type="scientific">marine sediment metagenome</name>
    <dbReference type="NCBI Taxonomy" id="412755"/>
    <lineage>
        <taxon>unclassified sequences</taxon>
        <taxon>metagenomes</taxon>
        <taxon>ecological metagenomes</taxon>
    </lineage>
</organism>